<name>A0A1Y6MML7_9GAMM</name>
<keyword evidence="3" id="KW-1185">Reference proteome</keyword>
<evidence type="ECO:0000256" key="1">
    <source>
        <dbReference type="SAM" id="SignalP"/>
    </source>
</evidence>
<proteinExistence type="predicted"/>
<dbReference type="PIRSF" id="PIRSF028160">
    <property type="entry name" value="UCP028160"/>
    <property type="match status" value="1"/>
</dbReference>
<dbReference type="InterPro" id="IPR016872">
    <property type="entry name" value="UCP028160"/>
</dbReference>
<gene>
    <name evidence="2" type="ORF">PMAL9190_03167</name>
</gene>
<evidence type="ECO:0000313" key="2">
    <source>
        <dbReference type="EMBL" id="SMY37763.1"/>
    </source>
</evidence>
<evidence type="ECO:0000313" key="3">
    <source>
        <dbReference type="Proteomes" id="UP000195963"/>
    </source>
</evidence>
<dbReference type="Pfam" id="PF07356">
    <property type="entry name" value="DUF1481"/>
    <property type="match status" value="1"/>
</dbReference>
<keyword evidence="1" id="KW-0732">Signal</keyword>
<evidence type="ECO:0008006" key="4">
    <source>
        <dbReference type="Google" id="ProtNLM"/>
    </source>
</evidence>
<dbReference type="EMBL" id="FYAK01000009">
    <property type="protein sequence ID" value="SMY37763.1"/>
    <property type="molecule type" value="Genomic_DNA"/>
</dbReference>
<dbReference type="Proteomes" id="UP000195963">
    <property type="component" value="Unassembled WGS sequence"/>
</dbReference>
<dbReference type="AlphaFoldDB" id="A0A1Y6MML7"/>
<reference evidence="3" key="1">
    <citation type="submission" date="2017-06" db="EMBL/GenBank/DDBJ databases">
        <authorList>
            <person name="Rodrigo-Torres L."/>
            <person name="Arahal R.D."/>
            <person name="Lucena T."/>
        </authorList>
    </citation>
    <scope>NUCLEOTIDE SEQUENCE [LARGE SCALE GENOMIC DNA]</scope>
    <source>
        <strain evidence="3">CECT 9190</strain>
    </source>
</reference>
<organism evidence="2 3">
    <name type="scientific">Photobacterium malacitanum</name>
    <dbReference type="NCBI Taxonomy" id="2204294"/>
    <lineage>
        <taxon>Bacteria</taxon>
        <taxon>Pseudomonadati</taxon>
        <taxon>Pseudomonadota</taxon>
        <taxon>Gammaproteobacteria</taxon>
        <taxon>Vibrionales</taxon>
        <taxon>Vibrionaceae</taxon>
        <taxon>Photobacterium</taxon>
    </lineage>
</organism>
<sequence length="233" mass="26358">MPPLHLAIFMVRITLSLVVAFLLTGCAASDMAENAVITPKTVTVAEAATDGPHFYWYTFRPNQPITLNERVFTSKLGQYQASYRWRSGKLFELYQQGQQRIAGSVTPFTLQLRFDSDGLAVFQRYQQGQTIVPLTNVDIAKLHRQALRLAVKVKQLSQQQYSWVQGHWQQQQFIPCQQQQPVDVIAQSSAEKLSGQGYMAVRGQLQQGQLNVDDILLQRPQLQCLVAPNLLKL</sequence>
<feature type="signal peptide" evidence="1">
    <location>
        <begin position="1"/>
        <end position="32"/>
    </location>
</feature>
<accession>A0A1Y6MML7</accession>
<dbReference type="InterPro" id="IPR010858">
    <property type="entry name" value="DUF1481"/>
</dbReference>
<protein>
    <recommendedName>
        <fullName evidence="4">DUF1481 domain-containing protein</fullName>
    </recommendedName>
</protein>
<feature type="chain" id="PRO_5012915729" description="DUF1481 domain-containing protein" evidence="1">
    <location>
        <begin position="33"/>
        <end position="233"/>
    </location>
</feature>